<sequence>MIEETVKWCCYMESATYDNINDFELWKLKTKSYTTRQYDISTYDFMAEQITIFDYNVMDSVAI</sequence>
<accession>A0A9X4L6P7</accession>
<dbReference type="Proteomes" id="UP001152422">
    <property type="component" value="Unassembled WGS sequence"/>
</dbReference>
<name>A0A9X4L6P7_9STAP</name>
<organism evidence="1 2">
    <name type="scientific">Staphylococcus equorum</name>
    <dbReference type="NCBI Taxonomy" id="246432"/>
    <lineage>
        <taxon>Bacteria</taxon>
        <taxon>Bacillati</taxon>
        <taxon>Bacillota</taxon>
        <taxon>Bacilli</taxon>
        <taxon>Bacillales</taxon>
        <taxon>Staphylococcaceae</taxon>
        <taxon>Staphylococcus</taxon>
    </lineage>
</organism>
<protein>
    <submittedName>
        <fullName evidence="1">Uncharacterized protein</fullName>
    </submittedName>
</protein>
<dbReference type="RefSeq" id="WP_069818972.1">
    <property type="nucleotide sequence ID" value="NZ_JAMBPY010000008.1"/>
</dbReference>
<keyword evidence="2" id="KW-1185">Reference proteome</keyword>
<evidence type="ECO:0000313" key="1">
    <source>
        <dbReference type="EMBL" id="MDG0846991.1"/>
    </source>
</evidence>
<comment type="caution">
    <text evidence="1">The sequence shown here is derived from an EMBL/GenBank/DDBJ whole genome shotgun (WGS) entry which is preliminary data.</text>
</comment>
<evidence type="ECO:0000313" key="2">
    <source>
        <dbReference type="Proteomes" id="UP001152422"/>
    </source>
</evidence>
<dbReference type="AlphaFoldDB" id="A0A9X4L6P7"/>
<dbReference type="EMBL" id="JAMBQA010000008">
    <property type="protein sequence ID" value="MDG0846991.1"/>
    <property type="molecule type" value="Genomic_DNA"/>
</dbReference>
<reference evidence="1" key="1">
    <citation type="submission" date="2022-05" db="EMBL/GenBank/DDBJ databases">
        <title>Comparative genomics of Staphylococcus equorum isolates.</title>
        <authorList>
            <person name="Luelf R.H."/>
        </authorList>
    </citation>
    <scope>NUCLEOTIDE SEQUENCE</scope>
    <source>
        <strain evidence="1">TMW 2.2497</strain>
    </source>
</reference>
<proteinExistence type="predicted"/>
<gene>
    <name evidence="1" type="ORF">M4L89_12210</name>
</gene>